<dbReference type="Pfam" id="PF00196">
    <property type="entry name" value="GerE"/>
    <property type="match status" value="1"/>
</dbReference>
<dbReference type="InterPro" id="IPR011006">
    <property type="entry name" value="CheY-like_superfamily"/>
</dbReference>
<dbReference type="Pfam" id="PF00072">
    <property type="entry name" value="Response_reg"/>
    <property type="match status" value="1"/>
</dbReference>
<sequence length="224" mass="23357">MTGSGTPGRPTTGNVRVLVVDDHQMFATSLAQALQSESDLLVVGQGTSISEARRLVASATPDVVLLDHRLPDGDGVGAIAELHRIRPSAKVVVLTATTSDRLLVAAMEAGAAGFIAKTQRLDDVVGGVRAAAQGESVVSAKLLARLLLRLRRQGGGSGAELTEREREILDLLAKGLSNADIAQELTISVHTVRNHVANLSAKLGAHSKLEVLSIAVREGLVDST</sequence>
<dbReference type="PROSITE" id="PS50043">
    <property type="entry name" value="HTH_LUXR_2"/>
    <property type="match status" value="1"/>
</dbReference>
<dbReference type="STRING" id="1137991.SAMN05660642_02999"/>
<dbReference type="AlphaFoldDB" id="A0A1G9UXZ4"/>
<gene>
    <name evidence="6" type="ORF">SAMN05660642_02999</name>
</gene>
<proteinExistence type="predicted"/>
<protein>
    <submittedName>
        <fullName evidence="6">Two component transcriptional regulator, LuxR family</fullName>
    </submittedName>
</protein>
<dbReference type="PROSITE" id="PS00622">
    <property type="entry name" value="HTH_LUXR_1"/>
    <property type="match status" value="1"/>
</dbReference>
<dbReference type="CDD" id="cd06170">
    <property type="entry name" value="LuxR_C_like"/>
    <property type="match status" value="1"/>
</dbReference>
<reference evidence="7" key="1">
    <citation type="submission" date="2016-10" db="EMBL/GenBank/DDBJ databases">
        <authorList>
            <person name="Varghese N."/>
            <person name="Submissions S."/>
        </authorList>
    </citation>
    <scope>NUCLEOTIDE SEQUENCE [LARGE SCALE GENOMIC DNA]</scope>
    <source>
        <strain evidence="7">DSM 45419</strain>
    </source>
</reference>
<name>A0A1G9UXZ4_9ACTN</name>
<dbReference type="InterPro" id="IPR000792">
    <property type="entry name" value="Tscrpt_reg_LuxR_C"/>
</dbReference>
<evidence type="ECO:0000259" key="5">
    <source>
        <dbReference type="PROSITE" id="PS50110"/>
    </source>
</evidence>
<dbReference type="RefSeq" id="WP_175479572.1">
    <property type="nucleotide sequence ID" value="NZ_FNHE01000007.1"/>
</dbReference>
<evidence type="ECO:0000259" key="4">
    <source>
        <dbReference type="PROSITE" id="PS50043"/>
    </source>
</evidence>
<dbReference type="InterPro" id="IPR016032">
    <property type="entry name" value="Sig_transdc_resp-reg_C-effctor"/>
</dbReference>
<evidence type="ECO:0000313" key="6">
    <source>
        <dbReference type="EMBL" id="SDM64812.1"/>
    </source>
</evidence>
<keyword evidence="7" id="KW-1185">Reference proteome</keyword>
<feature type="domain" description="HTH luxR-type" evidence="4">
    <location>
        <begin position="154"/>
        <end position="219"/>
    </location>
</feature>
<evidence type="ECO:0000256" key="3">
    <source>
        <dbReference type="PROSITE-ProRule" id="PRU00169"/>
    </source>
</evidence>
<dbReference type="PROSITE" id="PS50110">
    <property type="entry name" value="RESPONSE_REGULATORY"/>
    <property type="match status" value="1"/>
</dbReference>
<dbReference type="SMART" id="SM00421">
    <property type="entry name" value="HTH_LUXR"/>
    <property type="match status" value="1"/>
</dbReference>
<dbReference type="Proteomes" id="UP000198680">
    <property type="component" value="Unassembled WGS sequence"/>
</dbReference>
<keyword evidence="2" id="KW-0238">DNA-binding</keyword>
<dbReference type="GO" id="GO:0000160">
    <property type="term" value="P:phosphorelay signal transduction system"/>
    <property type="evidence" value="ECO:0007669"/>
    <property type="project" value="InterPro"/>
</dbReference>
<evidence type="ECO:0000313" key="7">
    <source>
        <dbReference type="Proteomes" id="UP000198680"/>
    </source>
</evidence>
<feature type="domain" description="Response regulatory" evidence="5">
    <location>
        <begin position="16"/>
        <end position="132"/>
    </location>
</feature>
<dbReference type="CDD" id="cd17535">
    <property type="entry name" value="REC_NarL-like"/>
    <property type="match status" value="1"/>
</dbReference>
<dbReference type="SMART" id="SM00448">
    <property type="entry name" value="REC"/>
    <property type="match status" value="1"/>
</dbReference>
<dbReference type="PRINTS" id="PR00038">
    <property type="entry name" value="HTHLUXR"/>
</dbReference>
<dbReference type="SUPFAM" id="SSF52172">
    <property type="entry name" value="CheY-like"/>
    <property type="match status" value="1"/>
</dbReference>
<keyword evidence="1 3" id="KW-0597">Phosphoprotein</keyword>
<dbReference type="GO" id="GO:0003677">
    <property type="term" value="F:DNA binding"/>
    <property type="evidence" value="ECO:0007669"/>
    <property type="project" value="UniProtKB-KW"/>
</dbReference>
<feature type="modified residue" description="4-aspartylphosphate" evidence="3">
    <location>
        <position position="67"/>
    </location>
</feature>
<dbReference type="SUPFAM" id="SSF46894">
    <property type="entry name" value="C-terminal effector domain of the bipartite response regulators"/>
    <property type="match status" value="1"/>
</dbReference>
<dbReference type="InterPro" id="IPR058245">
    <property type="entry name" value="NreC/VraR/RcsB-like_REC"/>
</dbReference>
<evidence type="ECO:0000256" key="1">
    <source>
        <dbReference type="ARBA" id="ARBA00022553"/>
    </source>
</evidence>
<organism evidence="6 7">
    <name type="scientific">Geodermatophilus siccatus</name>
    <dbReference type="NCBI Taxonomy" id="1137991"/>
    <lineage>
        <taxon>Bacteria</taxon>
        <taxon>Bacillati</taxon>
        <taxon>Actinomycetota</taxon>
        <taxon>Actinomycetes</taxon>
        <taxon>Geodermatophilales</taxon>
        <taxon>Geodermatophilaceae</taxon>
        <taxon>Geodermatophilus</taxon>
    </lineage>
</organism>
<dbReference type="PANTHER" id="PTHR43214">
    <property type="entry name" value="TWO-COMPONENT RESPONSE REGULATOR"/>
    <property type="match status" value="1"/>
</dbReference>
<dbReference type="GO" id="GO:0006355">
    <property type="term" value="P:regulation of DNA-templated transcription"/>
    <property type="evidence" value="ECO:0007669"/>
    <property type="project" value="InterPro"/>
</dbReference>
<dbReference type="EMBL" id="FNHE01000007">
    <property type="protein sequence ID" value="SDM64812.1"/>
    <property type="molecule type" value="Genomic_DNA"/>
</dbReference>
<accession>A0A1G9UXZ4</accession>
<dbReference type="InterPro" id="IPR001789">
    <property type="entry name" value="Sig_transdc_resp-reg_receiver"/>
</dbReference>
<evidence type="ECO:0000256" key="2">
    <source>
        <dbReference type="ARBA" id="ARBA00023125"/>
    </source>
</evidence>
<dbReference type="Gene3D" id="3.40.50.2300">
    <property type="match status" value="1"/>
</dbReference>
<dbReference type="InterPro" id="IPR039420">
    <property type="entry name" value="WalR-like"/>
</dbReference>